<dbReference type="PROSITE" id="PS50088">
    <property type="entry name" value="ANK_REPEAT"/>
    <property type="match status" value="1"/>
</dbReference>
<evidence type="ECO:0000256" key="2">
    <source>
        <dbReference type="ARBA" id="ARBA00023043"/>
    </source>
</evidence>
<dbReference type="SMART" id="SM00248">
    <property type="entry name" value="ANK"/>
    <property type="match status" value="5"/>
</dbReference>
<accession>A0A0B7KAX3</accession>
<feature type="repeat" description="ANK" evidence="3">
    <location>
        <begin position="317"/>
        <end position="349"/>
    </location>
</feature>
<evidence type="ECO:0000256" key="1">
    <source>
        <dbReference type="ARBA" id="ARBA00022737"/>
    </source>
</evidence>
<proteinExistence type="predicted"/>
<keyword evidence="1" id="KW-0677">Repeat</keyword>
<gene>
    <name evidence="4" type="ORF">BN869_000010721_1</name>
</gene>
<dbReference type="Pfam" id="PF12796">
    <property type="entry name" value="Ank_2"/>
    <property type="match status" value="1"/>
</dbReference>
<protein>
    <submittedName>
        <fullName evidence="4">Uncharacterized protein</fullName>
    </submittedName>
</protein>
<evidence type="ECO:0000313" key="4">
    <source>
        <dbReference type="EMBL" id="CEO54663.1"/>
    </source>
</evidence>
<evidence type="ECO:0000256" key="3">
    <source>
        <dbReference type="PROSITE-ProRule" id="PRU00023"/>
    </source>
</evidence>
<dbReference type="Gene3D" id="1.25.40.20">
    <property type="entry name" value="Ankyrin repeat-containing domain"/>
    <property type="match status" value="1"/>
</dbReference>
<dbReference type="InterPro" id="IPR036770">
    <property type="entry name" value="Ankyrin_rpt-contain_sf"/>
</dbReference>
<reference evidence="4" key="1">
    <citation type="submission" date="2015-01" db="EMBL/GenBank/DDBJ databases">
        <authorList>
            <person name="Durling Mikael"/>
        </authorList>
    </citation>
    <scope>NUCLEOTIDE SEQUENCE</scope>
</reference>
<sequence length="412" mass="45932">MGANPQDSRGEDGFSALDMAISHDSASARVAVVKEIISQRKKELTYPRDYMHAIANHDRLDVLNIFIEEEIFANYLGPKSSFEDCIDTLYAMLDSMAVKAFPRILELCPKEYFTNDLIDHILCQTCQNDSQTRCLQWKISQQLLDHVRVLRKNDLSSLTSEILAVSIAECIQIDEFLMVDCILSFTGPLKLLPLHKDDDGKLVCEGPRSSEMLSVLIKHGFDVNQTTGEMTSLVRALQYVKFLSDWPGVVGVVKDMAPMIQDINQQHPDDDGNTALMYWISHPKYHFPPITVEESLSLKIAELLLDHGASLTSRDKDGDTPLHMATLNCCPSVVQLFINRGADVHATNNKGETALHLATSGRCVAPGVDWADYLQQRRIAIEKITILIDSGATPDSVSDIGMIALRPFSEAW</sequence>
<dbReference type="PANTHER" id="PTHR24178">
    <property type="entry name" value="MOLTING PROTEIN MLT-4"/>
    <property type="match status" value="1"/>
</dbReference>
<dbReference type="PROSITE" id="PS50297">
    <property type="entry name" value="ANK_REP_REGION"/>
    <property type="match status" value="1"/>
</dbReference>
<name>A0A0B7KAX3_BIOOC</name>
<dbReference type="EMBL" id="CDPU01000044">
    <property type="protein sequence ID" value="CEO54663.1"/>
    <property type="molecule type" value="Genomic_DNA"/>
</dbReference>
<keyword evidence="2 3" id="KW-0040">ANK repeat</keyword>
<dbReference type="PANTHER" id="PTHR24178:SF41">
    <property type="entry name" value="ANKYRIN-2 ISOFORM X1"/>
    <property type="match status" value="1"/>
</dbReference>
<dbReference type="AlphaFoldDB" id="A0A0B7KAX3"/>
<dbReference type="InterPro" id="IPR002110">
    <property type="entry name" value="Ankyrin_rpt"/>
</dbReference>
<organism evidence="4">
    <name type="scientific">Bionectria ochroleuca</name>
    <name type="common">Gliocladium roseum</name>
    <dbReference type="NCBI Taxonomy" id="29856"/>
    <lineage>
        <taxon>Eukaryota</taxon>
        <taxon>Fungi</taxon>
        <taxon>Dikarya</taxon>
        <taxon>Ascomycota</taxon>
        <taxon>Pezizomycotina</taxon>
        <taxon>Sordariomycetes</taxon>
        <taxon>Hypocreomycetidae</taxon>
        <taxon>Hypocreales</taxon>
        <taxon>Bionectriaceae</taxon>
        <taxon>Clonostachys</taxon>
    </lineage>
</organism>
<dbReference type="SUPFAM" id="SSF48403">
    <property type="entry name" value="Ankyrin repeat"/>
    <property type="match status" value="1"/>
</dbReference>